<protein>
    <submittedName>
        <fullName evidence="2">Uncharacterized protein</fullName>
    </submittedName>
</protein>
<keyword evidence="3" id="KW-1185">Reference proteome</keyword>
<accession>A0ABR8CZE5</accession>
<dbReference type="RefSeq" id="WP_190466542.1">
    <property type="nucleotide sequence ID" value="NZ_JACJSG010000003.1"/>
</dbReference>
<name>A0ABR8CZE5_9NOST</name>
<reference evidence="2 3" key="1">
    <citation type="journal article" date="2020" name="ISME J.">
        <title>Comparative genomics reveals insights into cyanobacterial evolution and habitat adaptation.</title>
        <authorList>
            <person name="Chen M.Y."/>
            <person name="Teng W.K."/>
            <person name="Zhao L."/>
            <person name="Hu C.X."/>
            <person name="Zhou Y.K."/>
            <person name="Han B.P."/>
            <person name="Song L.R."/>
            <person name="Shu W.S."/>
        </authorList>
    </citation>
    <scope>NUCLEOTIDE SEQUENCE [LARGE SCALE GENOMIC DNA]</scope>
    <source>
        <strain evidence="2 3">FACHB-119</strain>
    </source>
</reference>
<sequence length="58" mass="6801">MNIYCWQEAGGKQVSAYFTFLDIVRFFHVVLLNVAIASTWGRVRQMWKILESVGNYWG</sequence>
<keyword evidence="1" id="KW-1133">Transmembrane helix</keyword>
<dbReference type="Proteomes" id="UP000661112">
    <property type="component" value="Unassembled WGS sequence"/>
</dbReference>
<comment type="caution">
    <text evidence="2">The sequence shown here is derived from an EMBL/GenBank/DDBJ whole genome shotgun (WGS) entry which is preliminary data.</text>
</comment>
<evidence type="ECO:0000313" key="3">
    <source>
        <dbReference type="Proteomes" id="UP000661112"/>
    </source>
</evidence>
<gene>
    <name evidence="2" type="ORF">H6G83_02650</name>
</gene>
<evidence type="ECO:0000313" key="2">
    <source>
        <dbReference type="EMBL" id="MBD2499526.1"/>
    </source>
</evidence>
<feature type="transmembrane region" description="Helical" evidence="1">
    <location>
        <begin position="16"/>
        <end position="40"/>
    </location>
</feature>
<keyword evidence="1" id="KW-0472">Membrane</keyword>
<organism evidence="2 3">
    <name type="scientific">Anabaena azotica FACHB-119</name>
    <dbReference type="NCBI Taxonomy" id="947527"/>
    <lineage>
        <taxon>Bacteria</taxon>
        <taxon>Bacillati</taxon>
        <taxon>Cyanobacteriota</taxon>
        <taxon>Cyanophyceae</taxon>
        <taxon>Nostocales</taxon>
        <taxon>Nostocaceae</taxon>
        <taxon>Anabaena</taxon>
        <taxon>Anabaena azotica</taxon>
    </lineage>
</organism>
<keyword evidence="1" id="KW-0812">Transmembrane</keyword>
<evidence type="ECO:0000256" key="1">
    <source>
        <dbReference type="SAM" id="Phobius"/>
    </source>
</evidence>
<proteinExistence type="predicted"/>
<dbReference type="EMBL" id="JACJSG010000003">
    <property type="protein sequence ID" value="MBD2499526.1"/>
    <property type="molecule type" value="Genomic_DNA"/>
</dbReference>